<dbReference type="EMBL" id="CADCWN010000318">
    <property type="protein sequence ID" value="CAA9586933.1"/>
    <property type="molecule type" value="Genomic_DNA"/>
</dbReference>
<evidence type="ECO:0000256" key="6">
    <source>
        <dbReference type="ARBA" id="ARBA00023136"/>
    </source>
</evidence>
<dbReference type="Gene3D" id="1.20.1720.10">
    <property type="entry name" value="Multidrug resistance protein D"/>
    <property type="match status" value="1"/>
</dbReference>
<dbReference type="PANTHER" id="PTHR23517">
    <property type="entry name" value="RESISTANCE PROTEIN MDTM, PUTATIVE-RELATED-RELATED"/>
    <property type="match status" value="1"/>
</dbReference>
<keyword evidence="4 7" id="KW-0812">Transmembrane</keyword>
<dbReference type="PROSITE" id="PS50850">
    <property type="entry name" value="MFS"/>
    <property type="match status" value="1"/>
</dbReference>
<evidence type="ECO:0000313" key="9">
    <source>
        <dbReference type="EMBL" id="CAA9586933.1"/>
    </source>
</evidence>
<evidence type="ECO:0000256" key="2">
    <source>
        <dbReference type="ARBA" id="ARBA00022448"/>
    </source>
</evidence>
<feature type="transmembrane region" description="Helical" evidence="7">
    <location>
        <begin position="40"/>
        <end position="61"/>
    </location>
</feature>
<feature type="transmembrane region" description="Helical" evidence="7">
    <location>
        <begin position="81"/>
        <end position="104"/>
    </location>
</feature>
<keyword evidence="5 7" id="KW-1133">Transmembrane helix</keyword>
<dbReference type="InterPro" id="IPR020846">
    <property type="entry name" value="MFS_dom"/>
</dbReference>
<keyword evidence="6 7" id="KW-0472">Membrane</keyword>
<dbReference type="GO" id="GO:0005886">
    <property type="term" value="C:plasma membrane"/>
    <property type="evidence" value="ECO:0007669"/>
    <property type="project" value="UniProtKB-SubCell"/>
</dbReference>
<protein>
    <submittedName>
        <fullName evidence="9">Uncharacterized MFS-type transporter</fullName>
    </submittedName>
</protein>
<comment type="subcellular location">
    <subcellularLocation>
        <location evidence="1">Cell membrane</location>
        <topology evidence="1">Multi-pass membrane protein</topology>
    </subcellularLocation>
</comment>
<accession>A0A6J4VSS4</accession>
<feature type="transmembrane region" description="Helical" evidence="7">
    <location>
        <begin position="358"/>
        <end position="374"/>
    </location>
</feature>
<feature type="domain" description="Major facilitator superfamily (MFS) profile" evidence="8">
    <location>
        <begin position="15"/>
        <end position="402"/>
    </location>
</feature>
<keyword evidence="2" id="KW-0813">Transport</keyword>
<feature type="transmembrane region" description="Helical" evidence="7">
    <location>
        <begin position="380"/>
        <end position="398"/>
    </location>
</feature>
<evidence type="ECO:0000256" key="5">
    <source>
        <dbReference type="ARBA" id="ARBA00022989"/>
    </source>
</evidence>
<dbReference type="GO" id="GO:0022857">
    <property type="term" value="F:transmembrane transporter activity"/>
    <property type="evidence" value="ECO:0007669"/>
    <property type="project" value="InterPro"/>
</dbReference>
<keyword evidence="3" id="KW-1003">Cell membrane</keyword>
<feature type="transmembrane region" description="Helical" evidence="7">
    <location>
        <begin position="260"/>
        <end position="282"/>
    </location>
</feature>
<sequence>MQAEAGGNWYERNRVLVWICALTVVNQLGFGSIVPVVPLYARSFGVSQSAIGLTIGIYGLARFLLNMPAGQLADRIGRRNVLAIGGGIVALGNLLCAIAPSYWAFLGARFVAGAGAALILTASQIVMADISTPARRGRILAVYSGVFSFAVGIGPFPGGVLAEHFGLPAPFYTFTLLGLLAGAFAYFRVPETRGMRGGLQQASIVPLPPFREQARAMFSQTGFALISLVSFGAFFARTGALFNIVPVIGEERLRLGPDQIGLGLAMISVIGLGLAYPSGWLVDRFGRKIVIVPATIISGLAMIVFSFAPTYAWFIFGCFAWSCSSGIGGAAPAAYAADMAPPGMNAVAMSAYRMLADFGYVAGPLLIGLAADAFGPNAALRGTAIGLVAIALIFAFRAPETHRPRPARLAASPPAAPIASKDP</sequence>
<evidence type="ECO:0000256" key="4">
    <source>
        <dbReference type="ARBA" id="ARBA00022692"/>
    </source>
</evidence>
<name>A0A6J4VSS4_9BACT</name>
<dbReference type="InterPro" id="IPR036259">
    <property type="entry name" value="MFS_trans_sf"/>
</dbReference>
<feature type="transmembrane region" description="Helical" evidence="7">
    <location>
        <begin position="289"/>
        <end position="308"/>
    </location>
</feature>
<feature type="transmembrane region" description="Helical" evidence="7">
    <location>
        <begin position="140"/>
        <end position="157"/>
    </location>
</feature>
<evidence type="ECO:0000256" key="1">
    <source>
        <dbReference type="ARBA" id="ARBA00004651"/>
    </source>
</evidence>
<organism evidence="9">
    <name type="scientific">uncultured Thermomicrobiales bacterium</name>
    <dbReference type="NCBI Taxonomy" id="1645740"/>
    <lineage>
        <taxon>Bacteria</taxon>
        <taxon>Pseudomonadati</taxon>
        <taxon>Thermomicrobiota</taxon>
        <taxon>Thermomicrobia</taxon>
        <taxon>Thermomicrobiales</taxon>
        <taxon>environmental samples</taxon>
    </lineage>
</organism>
<dbReference type="PRINTS" id="PR01036">
    <property type="entry name" value="TCRTETB"/>
</dbReference>
<evidence type="ECO:0000256" key="7">
    <source>
        <dbReference type="SAM" id="Phobius"/>
    </source>
</evidence>
<dbReference type="SUPFAM" id="SSF103473">
    <property type="entry name" value="MFS general substrate transporter"/>
    <property type="match status" value="1"/>
</dbReference>
<dbReference type="Pfam" id="PF07690">
    <property type="entry name" value="MFS_1"/>
    <property type="match status" value="1"/>
</dbReference>
<dbReference type="CDD" id="cd17325">
    <property type="entry name" value="MFS_MdtG_SLC18_like"/>
    <property type="match status" value="1"/>
</dbReference>
<gene>
    <name evidence="9" type="ORF">AVDCRST_MAG18-4005</name>
</gene>
<feature type="transmembrane region" description="Helical" evidence="7">
    <location>
        <begin position="15"/>
        <end position="34"/>
    </location>
</feature>
<dbReference type="InterPro" id="IPR011701">
    <property type="entry name" value="MFS"/>
</dbReference>
<dbReference type="Gene3D" id="1.20.1250.20">
    <property type="entry name" value="MFS general substrate transporter like domains"/>
    <property type="match status" value="1"/>
</dbReference>
<dbReference type="InterPro" id="IPR050171">
    <property type="entry name" value="MFS_Transporters"/>
</dbReference>
<dbReference type="PROSITE" id="PS00216">
    <property type="entry name" value="SUGAR_TRANSPORT_1"/>
    <property type="match status" value="2"/>
</dbReference>
<dbReference type="PANTHER" id="PTHR23517:SF3">
    <property type="entry name" value="INTEGRAL MEMBRANE TRANSPORT PROTEIN"/>
    <property type="match status" value="1"/>
</dbReference>
<feature type="transmembrane region" description="Helical" evidence="7">
    <location>
        <begin position="169"/>
        <end position="187"/>
    </location>
</feature>
<reference evidence="9" key="1">
    <citation type="submission" date="2020-02" db="EMBL/GenBank/DDBJ databases">
        <authorList>
            <person name="Meier V. D."/>
        </authorList>
    </citation>
    <scope>NUCLEOTIDE SEQUENCE</scope>
    <source>
        <strain evidence="9">AVDCRST_MAG18</strain>
    </source>
</reference>
<dbReference type="InterPro" id="IPR005829">
    <property type="entry name" value="Sugar_transporter_CS"/>
</dbReference>
<evidence type="ECO:0000256" key="3">
    <source>
        <dbReference type="ARBA" id="ARBA00022475"/>
    </source>
</evidence>
<dbReference type="AlphaFoldDB" id="A0A6J4VSS4"/>
<feature type="transmembrane region" description="Helical" evidence="7">
    <location>
        <begin position="314"/>
        <end position="337"/>
    </location>
</feature>
<feature type="transmembrane region" description="Helical" evidence="7">
    <location>
        <begin position="110"/>
        <end position="128"/>
    </location>
</feature>
<proteinExistence type="predicted"/>
<evidence type="ECO:0000259" key="8">
    <source>
        <dbReference type="PROSITE" id="PS50850"/>
    </source>
</evidence>
<feature type="transmembrane region" description="Helical" evidence="7">
    <location>
        <begin position="223"/>
        <end position="248"/>
    </location>
</feature>